<evidence type="ECO:0000313" key="4">
    <source>
        <dbReference type="Proteomes" id="UP001519332"/>
    </source>
</evidence>
<proteinExistence type="predicted"/>
<gene>
    <name evidence="3" type="ORF">JOF56_001642</name>
</gene>
<keyword evidence="4" id="KW-1185">Reference proteome</keyword>
<accession>A0ABS4TA09</accession>
<evidence type="ECO:0000313" key="3">
    <source>
        <dbReference type="EMBL" id="MBP2321257.1"/>
    </source>
</evidence>
<feature type="compositionally biased region" description="Pro residues" evidence="1">
    <location>
        <begin position="45"/>
        <end position="60"/>
    </location>
</feature>
<dbReference type="Gene3D" id="3.30.70.2390">
    <property type="match status" value="1"/>
</dbReference>
<dbReference type="InterPro" id="IPR027381">
    <property type="entry name" value="LytR/CpsA/Psr_C"/>
</dbReference>
<feature type="domain" description="LytR/CpsA/Psr regulator C-terminal" evidence="2">
    <location>
        <begin position="106"/>
        <end position="194"/>
    </location>
</feature>
<feature type="compositionally biased region" description="Pro residues" evidence="1">
    <location>
        <begin position="67"/>
        <end position="78"/>
    </location>
</feature>
<evidence type="ECO:0000259" key="2">
    <source>
        <dbReference type="Pfam" id="PF13399"/>
    </source>
</evidence>
<dbReference type="Proteomes" id="UP001519332">
    <property type="component" value="Unassembled WGS sequence"/>
</dbReference>
<dbReference type="EMBL" id="JAGINW010000001">
    <property type="protein sequence ID" value="MBP2321257.1"/>
    <property type="molecule type" value="Genomic_DNA"/>
</dbReference>
<sequence length="199" mass="20360">MTTPEQAGPTRPARLAGLALLALALIALVIGLISLFGGGDSDPGASPPPSSKSQPPPPPASDTSSAAPPPSSAQPPPVTTTTTSTPAPPPASQPAQPPAQNNRSEPVRVYNNSTITGLADRAANDFRGNGWNVAAVDNYSSGIIPTTTVYFRPGTAEEAQAKDLAKTFGLRAEPRFQGIQDAGAGIIVIVTKEYNPKSK</sequence>
<feature type="region of interest" description="Disordered" evidence="1">
    <location>
        <begin position="38"/>
        <end position="105"/>
    </location>
</feature>
<name>A0ABS4TA09_9PSEU</name>
<evidence type="ECO:0000256" key="1">
    <source>
        <dbReference type="SAM" id="MobiDB-lite"/>
    </source>
</evidence>
<feature type="compositionally biased region" description="Pro residues" evidence="1">
    <location>
        <begin position="86"/>
        <end position="97"/>
    </location>
</feature>
<reference evidence="3 4" key="1">
    <citation type="submission" date="2021-03" db="EMBL/GenBank/DDBJ databases">
        <title>Sequencing the genomes of 1000 actinobacteria strains.</title>
        <authorList>
            <person name="Klenk H.-P."/>
        </authorList>
    </citation>
    <scope>NUCLEOTIDE SEQUENCE [LARGE SCALE GENOMIC DNA]</scope>
    <source>
        <strain evidence="3 4">DSM 46670</strain>
    </source>
</reference>
<comment type="caution">
    <text evidence="3">The sequence shown here is derived from an EMBL/GenBank/DDBJ whole genome shotgun (WGS) entry which is preliminary data.</text>
</comment>
<organism evidence="3 4">
    <name type="scientific">Kibdelosporangium banguiense</name>
    <dbReference type="NCBI Taxonomy" id="1365924"/>
    <lineage>
        <taxon>Bacteria</taxon>
        <taxon>Bacillati</taxon>
        <taxon>Actinomycetota</taxon>
        <taxon>Actinomycetes</taxon>
        <taxon>Pseudonocardiales</taxon>
        <taxon>Pseudonocardiaceae</taxon>
        <taxon>Kibdelosporangium</taxon>
    </lineage>
</organism>
<dbReference type="RefSeq" id="WP_209636017.1">
    <property type="nucleotide sequence ID" value="NZ_JAGINW010000001.1"/>
</dbReference>
<dbReference type="Pfam" id="PF13399">
    <property type="entry name" value="LytR_C"/>
    <property type="match status" value="1"/>
</dbReference>
<protein>
    <recommendedName>
        <fullName evidence="2">LytR/CpsA/Psr regulator C-terminal domain-containing protein</fullName>
    </recommendedName>
</protein>